<dbReference type="AlphaFoldDB" id="A0A1G9W371"/>
<dbReference type="EMBL" id="FNHS01000003">
    <property type="protein sequence ID" value="SDM78743.1"/>
    <property type="molecule type" value="Genomic_DNA"/>
</dbReference>
<dbReference type="OrthoDB" id="7998084at2"/>
<evidence type="ECO:0000313" key="2">
    <source>
        <dbReference type="Proteomes" id="UP000198704"/>
    </source>
</evidence>
<name>A0A1G9W371_9HYPH</name>
<sequence>MRRDPGYRVRRPVLVLIASLAIANGSARCQTVEDGSEATIGAPDTRIVLDLIRQDLDSPDAKVTALRRSGRTHICGSVNVKNRDGLYTGERGFVIDLDARRFGRVPDGPELLNPRSVGFEEKEAIRRSYFRLCLDD</sequence>
<reference evidence="2" key="1">
    <citation type="submission" date="2016-10" db="EMBL/GenBank/DDBJ databases">
        <authorList>
            <person name="Varghese N."/>
            <person name="Submissions S."/>
        </authorList>
    </citation>
    <scope>NUCLEOTIDE SEQUENCE [LARGE SCALE GENOMIC DNA]</scope>
    <source>
        <strain evidence="2">BL47</strain>
    </source>
</reference>
<dbReference type="RefSeq" id="WP_091714470.1">
    <property type="nucleotide sequence ID" value="NZ_FNHS01000003.1"/>
</dbReference>
<keyword evidence="2" id="KW-1185">Reference proteome</keyword>
<proteinExistence type="predicted"/>
<organism evidence="1 2">
    <name type="scientific">Methylobacterium phyllostachyos</name>
    <dbReference type="NCBI Taxonomy" id="582672"/>
    <lineage>
        <taxon>Bacteria</taxon>
        <taxon>Pseudomonadati</taxon>
        <taxon>Pseudomonadota</taxon>
        <taxon>Alphaproteobacteria</taxon>
        <taxon>Hyphomicrobiales</taxon>
        <taxon>Methylobacteriaceae</taxon>
        <taxon>Methylobacterium</taxon>
    </lineage>
</organism>
<dbReference type="Proteomes" id="UP000198704">
    <property type="component" value="Unassembled WGS sequence"/>
</dbReference>
<accession>A0A1G9W371</accession>
<protein>
    <submittedName>
        <fullName evidence="1">Uncharacterized protein</fullName>
    </submittedName>
</protein>
<gene>
    <name evidence="1" type="ORF">SAMN05216360_103369</name>
</gene>
<evidence type="ECO:0000313" key="1">
    <source>
        <dbReference type="EMBL" id="SDM78743.1"/>
    </source>
</evidence>
<dbReference type="STRING" id="582672.SAMN05216360_103369"/>